<name>A0A1J1IIR1_9DIPT</name>
<accession>A0A1J1IIR1</accession>
<dbReference type="EMBL" id="CVRI01000054">
    <property type="protein sequence ID" value="CRL00107.1"/>
    <property type="molecule type" value="Genomic_DNA"/>
</dbReference>
<evidence type="ECO:0000313" key="1">
    <source>
        <dbReference type="EMBL" id="CRL00107.1"/>
    </source>
</evidence>
<evidence type="ECO:0000313" key="2">
    <source>
        <dbReference type="Proteomes" id="UP000183832"/>
    </source>
</evidence>
<protein>
    <submittedName>
        <fullName evidence="1">CLUMA_CG013388, isoform A</fullName>
    </submittedName>
</protein>
<sequence>MSFTERHNIIDLSDIVTSLQPLESFESDNYEKRTFDRQATVSTERNQSIFSSLSPNLSKSIPMSKSNSCRLLSTLRPHQKNTFLPEEKIYFDEMVEKCQHFDKSYDKHHSIGIRNYYKNVESERNKIGKTKNHSTNLQLLKHKEEISSSLSEYDQKHSQLSKTMEDEAIKINESSETLINRRLTLPLQLNRITALSLIKKNNSILCGRNDSNYEGIKTYFNRKQDDDASLTSKTDTRQKHYHRLDASKPIKTLTSSEENTCHQQPNILILMNDDCKSLQVQDELPSKLVSSIGIESFVDKYCKNFHPRDDKNDYEINENTKTNLRIEGKHNLDFDLQCFSKKLSACPSRQEIRSFQQQQASDNDNKIAITHIEVESGDDKTHATRNYDDELKLIGINNSCNSSDSYEHLSDCFSSFSSLTCNSTSSTTFSRISDSNASLTDARSHDCFHRNADNGINRGKIFTNGEFFYGPYDFDLFSNEFYQFRDSNSDSDEKTSKAANDDEAEKLGNATHVITTSELLKNHDEVDNKTELSFVRDVDIEKGCEILRNNNNNNNNSPSKNDRVGIELNITNCLDDDERDALVPTIRNDDVAVVKNFNYVSSKTFDHSLIDLMDEGDNDVGTKRECASGFDDSQIVCRNITSTDYAKNYDMSHTLSTPKPLNYSQEFNYKRNKIVEITHENEHLLEPPPRNDCYKMNTDEKFYNDQRFIIVDNNGDNDEIENIIRFKERWRMNRQPNSLMVLSSSDPHCDELDSYFLTNVIDFDNQW</sequence>
<dbReference type="AlphaFoldDB" id="A0A1J1IIR1"/>
<organism evidence="1 2">
    <name type="scientific">Clunio marinus</name>
    <dbReference type="NCBI Taxonomy" id="568069"/>
    <lineage>
        <taxon>Eukaryota</taxon>
        <taxon>Metazoa</taxon>
        <taxon>Ecdysozoa</taxon>
        <taxon>Arthropoda</taxon>
        <taxon>Hexapoda</taxon>
        <taxon>Insecta</taxon>
        <taxon>Pterygota</taxon>
        <taxon>Neoptera</taxon>
        <taxon>Endopterygota</taxon>
        <taxon>Diptera</taxon>
        <taxon>Nematocera</taxon>
        <taxon>Chironomoidea</taxon>
        <taxon>Chironomidae</taxon>
        <taxon>Clunio</taxon>
    </lineage>
</organism>
<reference evidence="1 2" key="1">
    <citation type="submission" date="2015-04" db="EMBL/GenBank/DDBJ databases">
        <authorList>
            <person name="Syromyatnikov M.Y."/>
            <person name="Popov V.N."/>
        </authorList>
    </citation>
    <scope>NUCLEOTIDE SEQUENCE [LARGE SCALE GENOMIC DNA]</scope>
</reference>
<gene>
    <name evidence="1" type="ORF">CLUMA_CG013388</name>
</gene>
<proteinExistence type="predicted"/>
<dbReference type="Proteomes" id="UP000183832">
    <property type="component" value="Unassembled WGS sequence"/>
</dbReference>
<keyword evidence="2" id="KW-1185">Reference proteome</keyword>